<dbReference type="Proteomes" id="UP000238325">
    <property type="component" value="Unassembled WGS sequence"/>
</dbReference>
<evidence type="ECO:0000256" key="1">
    <source>
        <dbReference type="SAM" id="SignalP"/>
    </source>
</evidence>
<reference evidence="4 5" key="1">
    <citation type="submission" date="2017-09" db="EMBL/GenBank/DDBJ databases">
        <title>Genomic, metabolic, and phenotypic characteristics of bacterial isolates from the natural microbiome of the model nematode Caenorhabditis elegans.</title>
        <authorList>
            <person name="Zimmermann J."/>
            <person name="Obeng N."/>
            <person name="Yang W."/>
            <person name="Obeng O."/>
            <person name="Kissoyan K."/>
            <person name="Pees B."/>
            <person name="Dirksen P."/>
            <person name="Hoppner M."/>
            <person name="Franke A."/>
            <person name="Rosenstiel P."/>
            <person name="Leippe M."/>
            <person name="Dierking K."/>
            <person name="Kaleta C."/>
            <person name="Schulenburg H."/>
        </authorList>
    </citation>
    <scope>NUCLEOTIDE SEQUENCE [LARGE SCALE GENOMIC DNA]</scope>
    <source>
        <strain evidence="2 5">MYb25</strain>
        <strain evidence="3 4">MYb44</strain>
    </source>
</reference>
<dbReference type="EMBL" id="PCPP01000004">
    <property type="protein sequence ID" value="PRB81793.1"/>
    <property type="molecule type" value="Genomic_DNA"/>
</dbReference>
<protein>
    <submittedName>
        <fullName evidence="2">Uncharacterized protein</fullName>
    </submittedName>
</protein>
<name>A0A2S9CMR4_CHRCI</name>
<evidence type="ECO:0000313" key="4">
    <source>
        <dbReference type="Proteomes" id="UP000238325"/>
    </source>
</evidence>
<dbReference type="Proteomes" id="UP000238534">
    <property type="component" value="Unassembled WGS sequence"/>
</dbReference>
<keyword evidence="1" id="KW-0732">Signal</keyword>
<evidence type="ECO:0000313" key="2">
    <source>
        <dbReference type="EMBL" id="PRB81793.1"/>
    </source>
</evidence>
<gene>
    <name evidence="2" type="ORF">CQ022_19160</name>
    <name evidence="3" type="ORF">CQ033_18065</name>
</gene>
<dbReference type="EMBL" id="PCPH01000005">
    <property type="protein sequence ID" value="PRB88448.1"/>
    <property type="molecule type" value="Genomic_DNA"/>
</dbReference>
<accession>A0A2S9CMR4</accession>
<comment type="caution">
    <text evidence="2">The sequence shown here is derived from an EMBL/GenBank/DDBJ whole genome shotgun (WGS) entry which is preliminary data.</text>
</comment>
<proteinExistence type="predicted"/>
<feature type="signal peptide" evidence="1">
    <location>
        <begin position="1"/>
        <end position="19"/>
    </location>
</feature>
<sequence length="358" mass="37448">MKKKILPLVMMFAFLKAYTQVGINTTGPAATLDINVKNATGTSTNVEGVLITRLDRQRAQSMTGVPISTLIYVNSIATGSQTGTAVNVDTIGYYYYNGAAWVKLHNPTNSISANIYNTDGALTGNRIVSQGSNSLAFTGTQANAFSVDGATFSVDAANDRIGVGTQTPNAKLEINSSSSGVSGLKFTNLTSSSPTGTGQAIGVDASGNVISVSTVAQVLTVENAVSNPPSSLNFTVNDLGYIIIPGTIQNITIPTDGKALFINFMLGIDYSLPPSGSGSGFYQAILFIDNTATNVYQTVQESGAGEQAQFNLSSVKFLTSGNHTLDIRMIRKYNNGTTSGANISCTPVSVSFNSSYIN</sequence>
<evidence type="ECO:0000313" key="5">
    <source>
        <dbReference type="Proteomes" id="UP000238534"/>
    </source>
</evidence>
<keyword evidence="4" id="KW-1185">Reference proteome</keyword>
<feature type="chain" id="PRO_5015696443" evidence="1">
    <location>
        <begin position="20"/>
        <end position="358"/>
    </location>
</feature>
<dbReference type="AlphaFoldDB" id="A0A2S9CMR4"/>
<dbReference type="RefSeq" id="WP_105683908.1">
    <property type="nucleotide sequence ID" value="NZ_JBBGZD010000004.1"/>
</dbReference>
<organism evidence="2 5">
    <name type="scientific">Chryseobacterium culicis</name>
    <dbReference type="NCBI Taxonomy" id="680127"/>
    <lineage>
        <taxon>Bacteria</taxon>
        <taxon>Pseudomonadati</taxon>
        <taxon>Bacteroidota</taxon>
        <taxon>Flavobacteriia</taxon>
        <taxon>Flavobacteriales</taxon>
        <taxon>Weeksellaceae</taxon>
        <taxon>Chryseobacterium group</taxon>
        <taxon>Chryseobacterium</taxon>
    </lineage>
</organism>
<evidence type="ECO:0000313" key="3">
    <source>
        <dbReference type="EMBL" id="PRB88448.1"/>
    </source>
</evidence>
<dbReference type="OrthoDB" id="1488700at2"/>